<dbReference type="Pfam" id="PF17802">
    <property type="entry name" value="SpaA"/>
    <property type="match status" value="8"/>
</dbReference>
<proteinExistence type="inferred from homology"/>
<dbReference type="Gene3D" id="2.60.40.740">
    <property type="match status" value="5"/>
</dbReference>
<reference evidence="10" key="2">
    <citation type="submission" date="2020-09" db="EMBL/GenBank/DDBJ databases">
        <authorList>
            <person name="Sun Q."/>
            <person name="Ohkuma M."/>
        </authorList>
    </citation>
    <scope>NUCLEOTIDE SEQUENCE</scope>
    <source>
        <strain evidence="10">JCM 15325</strain>
    </source>
</reference>
<evidence type="ECO:0000256" key="5">
    <source>
        <dbReference type="ARBA" id="ARBA00022729"/>
    </source>
</evidence>
<gene>
    <name evidence="10" type="ORF">GCM10007968_11990</name>
</gene>
<evidence type="ECO:0000256" key="8">
    <source>
        <dbReference type="SAM" id="Phobius"/>
    </source>
</evidence>
<dbReference type="SUPFAM" id="SSF49401">
    <property type="entry name" value="Bacterial adhesins"/>
    <property type="match status" value="7"/>
</dbReference>
<evidence type="ECO:0000256" key="2">
    <source>
        <dbReference type="ARBA" id="ARBA00007257"/>
    </source>
</evidence>
<keyword evidence="5" id="KW-0732">Signal</keyword>
<reference evidence="10" key="1">
    <citation type="journal article" date="2014" name="Int. J. Syst. Evol. Microbiol.">
        <title>Complete genome sequence of Corynebacterium casei LMG S-19264T (=DSM 44701T), isolated from a smear-ripened cheese.</title>
        <authorList>
            <consortium name="US DOE Joint Genome Institute (JGI-PGF)"/>
            <person name="Walter F."/>
            <person name="Albersmeier A."/>
            <person name="Kalinowski J."/>
            <person name="Ruckert C."/>
        </authorList>
    </citation>
    <scope>NUCLEOTIDE SEQUENCE</scope>
    <source>
        <strain evidence="10">JCM 15325</strain>
    </source>
</reference>
<dbReference type="GO" id="GO:0005518">
    <property type="term" value="F:collagen binding"/>
    <property type="evidence" value="ECO:0007669"/>
    <property type="project" value="InterPro"/>
</dbReference>
<keyword evidence="3" id="KW-0134">Cell wall</keyword>
<dbReference type="InterPro" id="IPR041171">
    <property type="entry name" value="SDR_Ig"/>
</dbReference>
<evidence type="ECO:0000313" key="11">
    <source>
        <dbReference type="Proteomes" id="UP000654670"/>
    </source>
</evidence>
<dbReference type="InterPro" id="IPR008966">
    <property type="entry name" value="Adhesion_dom_sf"/>
</dbReference>
<evidence type="ECO:0000313" key="10">
    <source>
        <dbReference type="EMBL" id="GGL49439.1"/>
    </source>
</evidence>
<evidence type="ECO:0000256" key="7">
    <source>
        <dbReference type="SAM" id="MobiDB-lite"/>
    </source>
</evidence>
<dbReference type="InterPro" id="IPR008456">
    <property type="entry name" value="Collagen-bd_dom"/>
</dbReference>
<dbReference type="InterPro" id="IPR041033">
    <property type="entry name" value="SpaA_PFL_dom_1"/>
</dbReference>
<protein>
    <recommendedName>
        <fullName evidence="9">Gram-positive cocci surface proteins LPxTG domain-containing protein</fullName>
    </recommendedName>
</protein>
<feature type="region of interest" description="Disordered" evidence="7">
    <location>
        <begin position="205"/>
        <end position="264"/>
    </location>
</feature>
<dbReference type="Pfam" id="PF17961">
    <property type="entry name" value="Big_8"/>
    <property type="match status" value="2"/>
</dbReference>
<comment type="subcellular location">
    <subcellularLocation>
        <location evidence="1">Secreted</location>
        <location evidence="1">Cell wall</location>
        <topology evidence="1">Peptidoglycan-anchor</topology>
    </subcellularLocation>
</comment>
<evidence type="ECO:0000259" key="9">
    <source>
        <dbReference type="PROSITE" id="PS50847"/>
    </source>
</evidence>
<evidence type="ECO:0000256" key="6">
    <source>
        <dbReference type="ARBA" id="ARBA00023088"/>
    </source>
</evidence>
<dbReference type="Gene3D" id="2.60.40.1280">
    <property type="match status" value="2"/>
</dbReference>
<dbReference type="PANTHER" id="PTHR36108">
    <property type="entry name" value="COLOSSIN-B-RELATED"/>
    <property type="match status" value="1"/>
</dbReference>
<dbReference type="InterPro" id="IPR011252">
    <property type="entry name" value="Fibrogen-bd_dom1"/>
</dbReference>
<dbReference type="SUPFAM" id="SSF49478">
    <property type="entry name" value="Cna protein B-type domain"/>
    <property type="match status" value="8"/>
</dbReference>
<sequence>MRSKRLPLGLKKTKHTKFVKRLLFIGLSLFVILSQLSISPLGKAFADNSTTAANLQFFDSVKLTIGDPNHAADVTTQNPLKAGETVNIDYAWTQKAGQAFSPGQKFSILIPGQFTFDKNLKGNVTLADNQTVIGSYSVTANGSGTNANQLTVQFNDQVKNLTGASGKLTIPAIFNVDVKTGTSTLPVDFDLGNNQKQTIDIPVSAASSTASGATASSTSGSSGTSSTNHTNTASGSSTAAVTAPAGTASTSTGSGTQNISTPALTANSLSKPGFRSLIQASVMASAPAGTQITQNILTGVKLTDANGNVYDASNKPTTSSPANIYFTYTIPNNLKVNDEDYYTFKLPNDFAIYNIIGPLPLNDGNGTQIGTFTVGTDGTVTMTFINNASNGNYFDNHSNIAGTLAVNTQFNSQTITGSTQQQITFPISQPVTLTILFKPSKTMDSIDKQGSPDKNINPANINWTININQAENTLTNAKVTDPTLTGLSLNTGSIQVYPLTVNVDGTTTVGSSPVPASDYTLKDSDGNLEIDFNKPISSAYQIQYSTAITDAGKSISSFDNKATLTSDGVSPVTADAPITNKRGDHLTKKATSYDASTQTITWTINYNGDDKSIPGGTVLHDLFDNTQSLVSGSVQVYHATVNGNGSFSQGALVGSGSGTYSVTPTSASGKNGFDLTFNGNSNSGAYQIIYQTKANGLVTADGTVNNSVQENLGTPVNTSTGIAEQGIIKSNTGANYANKTTTWKITVNGNHYPLNNAVITDTFDNAGLALQNSTFILHDATTNKDLTEGTDYTLYSTVNGFIVTFKGVYASTSDAFTITYTTDFNYANLASGKTSFSNTSKLSWNDANGDPQSSTSTATFTPDGYTQSNGFKNGSYNAVTKQITWNIGVNYNLATITDPVISDPITSDQQYVDGSLEVHYMTLTGGANGISVGANVPTGDYTVDYPSSANSNTLTVHFNHSINTPYYITFKTSLAGQIVNSSYSNTATVKDGNTQVTTLPASVSPAHGGSFATKNGTQNGNYVSWTVNINSSQSTISNAQLLDTPTNNQIIDPNSFHLYPQTVDAGGNLTTDTSHELQQGKDYTLAINTDNNTGAQTFTIKFANTIDSAYQLAYQTMINANNGDTLGNTATLSGSNTQTVSQQTSKNVTVRLSTGSGTASGVNGSLTVFKDDAVSHAPLPGTTFTLYDSTGTTALRTLTTGSDGKAAFNNFKYGTYILKETQAPVGYTISDALVNGTYKVTIDASSSATGAVTTIDDNQNKVILTKQDAAGNPLAGAIFQLESNIGGTWTPIRTDQTIQSDTNGKVEIDGLAPGNYQLTESSAPAGYLVNGTTIRFTVTKNANNQVLDVNAGTLTDYQGSAVLTKDDNQNHPLAGAVYELQVQNGDGSWNTVKQNLATGSDGKISASGLAPGTYQFVETQAPNGYTVNASPVGFTIASSSSGDPGTQQLTQSDAQSSVVLTKVDANDSNAKLSGAEFKLEDGSGNIVTKDARGNTLNPVWTTDKNGQFTVIGLSAGTYQFIETAAPTGYQLDTTPIPFTVSNTDTKAHSVTSSDKPSAVTLTKVDANDSNAKLSGAEFALQDGSGQPVTADAAGKPRPAVWTTDSSGQFTVNGLAPGSYQFVETAAPSGYQLDATPIPFKVTNADTSAVPIRATDKLNSVTLTKVDANDSNAKLPGADFKLVDSKGNAVTKDVKGNDLQPTWTTDSNGQFTVYGLAPGNYQFVETAAPSGYQLDATPIPFKITNTDVAAVPITATDKLNSVTLTKVDANDQSAVLAGAEFQLFDSNGKAVEKDANGKTLPSVWTTDSKGQFTVNGLAPGDYHFIETKAPANYNLDATSIPFKVTNTDVQAIQITATDKLTPGDVQLTKVDKNDNNIHLQGAVFKLEDSHGGTLKTGLTTDGNGQFVVTGLAPGNYFFVETAAPGGYQLDVTPIPFVIAKGQAKEVEITAMDTPNQIQKALSGGGTQTQSNKAGGLPITGDTSDTAMMIGGAILLLSGGAIALFTRRRKNRD</sequence>
<dbReference type="EMBL" id="BMOK01000004">
    <property type="protein sequence ID" value="GGL49439.1"/>
    <property type="molecule type" value="Genomic_DNA"/>
</dbReference>
<dbReference type="PROSITE" id="PS50847">
    <property type="entry name" value="GRAM_POS_ANCHORING"/>
    <property type="match status" value="1"/>
</dbReference>
<dbReference type="Gene3D" id="2.60.40.10">
    <property type="entry name" value="Immunoglobulins"/>
    <property type="match status" value="8"/>
</dbReference>
<dbReference type="InterPro" id="IPR013783">
    <property type="entry name" value="Ig-like_fold"/>
</dbReference>
<feature type="domain" description="Gram-positive cocci surface proteins LPxTG" evidence="9">
    <location>
        <begin position="1975"/>
        <end position="2011"/>
    </location>
</feature>
<dbReference type="InterPro" id="IPR019931">
    <property type="entry name" value="LPXTG_anchor"/>
</dbReference>
<keyword evidence="8" id="KW-1133">Transmembrane helix</keyword>
<dbReference type="PANTHER" id="PTHR36108:SF13">
    <property type="entry name" value="COLOSSIN-B-RELATED"/>
    <property type="match status" value="1"/>
</dbReference>
<evidence type="ECO:0000256" key="1">
    <source>
        <dbReference type="ARBA" id="ARBA00004168"/>
    </source>
</evidence>
<keyword evidence="8" id="KW-0472">Membrane</keyword>
<keyword evidence="4" id="KW-0964">Secreted</keyword>
<evidence type="ECO:0000256" key="4">
    <source>
        <dbReference type="ARBA" id="ARBA00022525"/>
    </source>
</evidence>
<comment type="similarity">
    <text evidence="2">Belongs to the serine-aspartate repeat-containing protein (SDr) family.</text>
</comment>
<feature type="transmembrane region" description="Helical" evidence="8">
    <location>
        <begin position="1985"/>
        <end position="2004"/>
    </location>
</feature>
<keyword evidence="11" id="KW-1185">Reference proteome</keyword>
<dbReference type="Proteomes" id="UP000654670">
    <property type="component" value="Unassembled WGS sequence"/>
</dbReference>
<dbReference type="GO" id="GO:0007155">
    <property type="term" value="P:cell adhesion"/>
    <property type="evidence" value="ECO:0007669"/>
    <property type="project" value="InterPro"/>
</dbReference>
<dbReference type="RefSeq" id="WP_188802182.1">
    <property type="nucleotide sequence ID" value="NZ_BMOK01000004.1"/>
</dbReference>
<name>A0A917S0R7_9BACL</name>
<feature type="compositionally biased region" description="Low complexity" evidence="7">
    <location>
        <begin position="205"/>
        <end position="256"/>
    </location>
</feature>
<accession>A0A917S0R7</accession>
<comment type="caution">
    <text evidence="10">The sequence shown here is derived from an EMBL/GenBank/DDBJ whole genome shotgun (WGS) entry which is preliminary data.</text>
</comment>
<dbReference type="NCBIfam" id="TIGR01167">
    <property type="entry name" value="LPXTG_anchor"/>
    <property type="match status" value="1"/>
</dbReference>
<organism evidence="10 11">
    <name type="scientific">Sporolactobacillus putidus</name>
    <dbReference type="NCBI Taxonomy" id="492735"/>
    <lineage>
        <taxon>Bacteria</taxon>
        <taxon>Bacillati</taxon>
        <taxon>Bacillota</taxon>
        <taxon>Bacilli</taxon>
        <taxon>Bacillales</taxon>
        <taxon>Sporolactobacillaceae</taxon>
        <taxon>Sporolactobacillus</taxon>
    </lineage>
</organism>
<keyword evidence="6" id="KW-0572">Peptidoglycan-anchor</keyword>
<dbReference type="Pfam" id="PF05737">
    <property type="entry name" value="Collagen_bind"/>
    <property type="match status" value="5"/>
</dbReference>
<dbReference type="Pfam" id="PF00746">
    <property type="entry name" value="Gram_pos_anchor"/>
    <property type="match status" value="1"/>
</dbReference>
<keyword evidence="8" id="KW-0812">Transmembrane</keyword>
<evidence type="ECO:0000256" key="3">
    <source>
        <dbReference type="ARBA" id="ARBA00022512"/>
    </source>
</evidence>